<accession>A0AB34JDF2</accession>
<name>A0AB34JDF2_PRYPA</name>
<dbReference type="InterPro" id="IPR029044">
    <property type="entry name" value="Nucleotide-diphossugar_trans"/>
</dbReference>
<dbReference type="PANTHER" id="PTHR32385:SF15">
    <property type="entry name" value="INOSITOL PHOSPHOCERAMIDE MANNOSYLTRANSFERASE 1"/>
    <property type="match status" value="1"/>
</dbReference>
<dbReference type="InterPro" id="IPR007577">
    <property type="entry name" value="GlycoTrfase_DXD_sugar-bd_CS"/>
</dbReference>
<comment type="caution">
    <text evidence="2">The sequence shown here is derived from an EMBL/GenBank/DDBJ whole genome shotgun (WGS) entry which is preliminary data.</text>
</comment>
<dbReference type="Proteomes" id="UP001515480">
    <property type="component" value="Unassembled WGS sequence"/>
</dbReference>
<sequence>MDGCRLPSEREVAQVLRGNQSTRAASGVDAPPIKNNGTFLSFASAASAAGAVREFLTRRQFDRSCRRVLLLDDDEGSLEVRLVVLILALSLKHDRILQGRCDAESMRSIPCLYEPWASCPLPPKWRALPSWDERDSRGQPLISSAERVVRMSLKSFAQSSYFWGQAPRFARWGEWPDFTPFLFTPRPWLERVGRCALQHCGVGLAAPSFTLSLSAGGAGVRSQALLHEMMDAVIPRGVRHVSILSTNGSLIRMARSWRGLARGGVTTCDLGSLGEVMGWEGSHVQVVGQAVIRWMRSQADVDISGEVQCRTSNDCARLVADGMEGGGQLYARARDKEVLVAAVPCERGRLCTPWRSDSFDPFVWHHPKEAQCKEALSTAPHTLRQLDLRIAAARTYCKDTHNATVERMYPRIFHNVWYNWRSNSIPDHYQAYRKSCLLQHPTYKFILWVDEQNREFLQENYPWFVPFYDSFDQPVKMSDAMRYFLLYHYGGIYMDMDVLCLRPLDRLLESKSLSSSVLLGRLGDSASSQWYAQNVPNAMMISKPLSIFMLFCIRELVNRFSCSQFLQPMRATGAEILHYVLKNQKPAPCHEAEVMSATSFYPIDWRSRTWRNVSRRDRQKLQPDWLRAESLLRDGLISNESYTATFWTHGWNSWD</sequence>
<dbReference type="GO" id="GO:0000030">
    <property type="term" value="F:mannosyltransferase activity"/>
    <property type="evidence" value="ECO:0007669"/>
    <property type="project" value="TreeGrafter"/>
</dbReference>
<dbReference type="Pfam" id="PF04488">
    <property type="entry name" value="Gly_transf_sug"/>
    <property type="match status" value="1"/>
</dbReference>
<dbReference type="PANTHER" id="PTHR32385">
    <property type="entry name" value="MANNOSYL PHOSPHORYLINOSITOL CERAMIDE SYNTHASE"/>
    <property type="match status" value="1"/>
</dbReference>
<reference evidence="2 3" key="1">
    <citation type="journal article" date="2024" name="Science">
        <title>Giant polyketide synthase enzymes in the biosynthesis of giant marine polyether toxins.</title>
        <authorList>
            <person name="Fallon T.R."/>
            <person name="Shende V.V."/>
            <person name="Wierzbicki I.H."/>
            <person name="Pendleton A.L."/>
            <person name="Watervoot N.F."/>
            <person name="Auber R.P."/>
            <person name="Gonzalez D.J."/>
            <person name="Wisecaver J.H."/>
            <person name="Moore B.S."/>
        </authorList>
    </citation>
    <scope>NUCLEOTIDE SEQUENCE [LARGE SCALE GENOMIC DNA]</scope>
    <source>
        <strain evidence="2 3">12B1</strain>
    </source>
</reference>
<dbReference type="GO" id="GO:0016020">
    <property type="term" value="C:membrane"/>
    <property type="evidence" value="ECO:0007669"/>
    <property type="project" value="GOC"/>
</dbReference>
<evidence type="ECO:0000256" key="1">
    <source>
        <dbReference type="ARBA" id="ARBA00022679"/>
    </source>
</evidence>
<protein>
    <recommendedName>
        <fullName evidence="4">Alpha-1,4-N-acetylglucosaminyltransferase</fullName>
    </recommendedName>
</protein>
<dbReference type="EMBL" id="JBGBPQ010000010">
    <property type="protein sequence ID" value="KAL1518724.1"/>
    <property type="molecule type" value="Genomic_DNA"/>
</dbReference>
<dbReference type="Gene3D" id="3.90.550.20">
    <property type="match status" value="1"/>
</dbReference>
<evidence type="ECO:0000313" key="3">
    <source>
        <dbReference type="Proteomes" id="UP001515480"/>
    </source>
</evidence>
<dbReference type="InterPro" id="IPR051706">
    <property type="entry name" value="Glycosyltransferase_domain"/>
</dbReference>
<keyword evidence="1" id="KW-0808">Transferase</keyword>
<evidence type="ECO:0000313" key="2">
    <source>
        <dbReference type="EMBL" id="KAL1518724.1"/>
    </source>
</evidence>
<proteinExistence type="predicted"/>
<evidence type="ECO:0008006" key="4">
    <source>
        <dbReference type="Google" id="ProtNLM"/>
    </source>
</evidence>
<dbReference type="GO" id="GO:0051999">
    <property type="term" value="P:mannosyl-inositol phosphorylceramide biosynthetic process"/>
    <property type="evidence" value="ECO:0007669"/>
    <property type="project" value="TreeGrafter"/>
</dbReference>
<gene>
    <name evidence="2" type="ORF">AB1Y20_003011</name>
</gene>
<organism evidence="2 3">
    <name type="scientific">Prymnesium parvum</name>
    <name type="common">Toxic golden alga</name>
    <dbReference type="NCBI Taxonomy" id="97485"/>
    <lineage>
        <taxon>Eukaryota</taxon>
        <taxon>Haptista</taxon>
        <taxon>Haptophyta</taxon>
        <taxon>Prymnesiophyceae</taxon>
        <taxon>Prymnesiales</taxon>
        <taxon>Prymnesiaceae</taxon>
        <taxon>Prymnesium</taxon>
    </lineage>
</organism>
<keyword evidence="3" id="KW-1185">Reference proteome</keyword>
<dbReference type="SUPFAM" id="SSF53448">
    <property type="entry name" value="Nucleotide-diphospho-sugar transferases"/>
    <property type="match status" value="1"/>
</dbReference>
<dbReference type="AlphaFoldDB" id="A0AB34JDF2"/>